<dbReference type="Proteomes" id="UP001239462">
    <property type="component" value="Unassembled WGS sequence"/>
</dbReference>
<gene>
    <name evidence="1" type="ORF">QTN89_28875</name>
</gene>
<protein>
    <submittedName>
        <fullName evidence="1">Uncharacterized protein</fullName>
    </submittedName>
</protein>
<sequence>ASEDFAFVPMRNYFQTFLFAALAALVAVPVSAGDRFLRVAYFCPSDRTPEDGHVARLDRVMTTIQTFYRNGMRKNGLGPITFDLERDARKQLRIVMVKG</sequence>
<evidence type="ECO:0000313" key="2">
    <source>
        <dbReference type="Proteomes" id="UP001239462"/>
    </source>
</evidence>
<dbReference type="RefSeq" id="WP_289167626.1">
    <property type="nucleotide sequence ID" value="NZ_JASZZN010000086.1"/>
</dbReference>
<proteinExistence type="predicted"/>
<accession>A0ABT7PTN4</accession>
<evidence type="ECO:0000313" key="1">
    <source>
        <dbReference type="EMBL" id="MDM4019501.1"/>
    </source>
</evidence>
<keyword evidence="2" id="KW-1185">Reference proteome</keyword>
<dbReference type="EMBL" id="JASZZN010000086">
    <property type="protein sequence ID" value="MDM4019501.1"/>
    <property type="molecule type" value="Genomic_DNA"/>
</dbReference>
<comment type="caution">
    <text evidence="1">The sequence shown here is derived from an EMBL/GenBank/DDBJ whole genome shotgun (WGS) entry which is preliminary data.</text>
</comment>
<organism evidence="1 2">
    <name type="scientific">Roseiconus lacunae</name>
    <dbReference type="NCBI Taxonomy" id="2605694"/>
    <lineage>
        <taxon>Bacteria</taxon>
        <taxon>Pseudomonadati</taxon>
        <taxon>Planctomycetota</taxon>
        <taxon>Planctomycetia</taxon>
        <taxon>Pirellulales</taxon>
        <taxon>Pirellulaceae</taxon>
        <taxon>Roseiconus</taxon>
    </lineage>
</organism>
<reference evidence="1 2" key="1">
    <citation type="submission" date="2023-06" db="EMBL/GenBank/DDBJ databases">
        <title>Roseiconus lacunae JC819 isolated from Gulf of Mannar region, Tamil Nadu.</title>
        <authorList>
            <person name="Pk S."/>
            <person name="Ch S."/>
            <person name="Ch V.R."/>
        </authorList>
    </citation>
    <scope>NUCLEOTIDE SEQUENCE [LARGE SCALE GENOMIC DNA]</scope>
    <source>
        <strain evidence="1 2">JC819</strain>
    </source>
</reference>
<name>A0ABT7PTN4_9BACT</name>
<feature type="non-terminal residue" evidence="1">
    <location>
        <position position="1"/>
    </location>
</feature>